<proteinExistence type="inferred from homology"/>
<evidence type="ECO:0000256" key="8">
    <source>
        <dbReference type="SAM" id="Phobius"/>
    </source>
</evidence>
<evidence type="ECO:0000256" key="6">
    <source>
        <dbReference type="ARBA" id="ARBA00023136"/>
    </source>
</evidence>
<feature type="transmembrane region" description="Helical" evidence="8">
    <location>
        <begin position="144"/>
        <end position="166"/>
    </location>
</feature>
<feature type="transmembrane region" description="Helical" evidence="8">
    <location>
        <begin position="308"/>
        <end position="327"/>
    </location>
</feature>
<keyword evidence="3" id="KW-0808">Transferase</keyword>
<evidence type="ECO:0000313" key="10">
    <source>
        <dbReference type="Proteomes" id="UP000612899"/>
    </source>
</evidence>
<feature type="transmembrane region" description="Helical" evidence="8">
    <location>
        <begin position="339"/>
        <end position="360"/>
    </location>
</feature>
<keyword evidence="6 8" id="KW-0472">Membrane</keyword>
<dbReference type="GO" id="GO:0005886">
    <property type="term" value="C:plasma membrane"/>
    <property type="evidence" value="ECO:0007669"/>
    <property type="project" value="UniProtKB-SubCell"/>
</dbReference>
<feature type="transmembrane region" description="Helical" evidence="8">
    <location>
        <begin position="68"/>
        <end position="89"/>
    </location>
</feature>
<evidence type="ECO:0000256" key="7">
    <source>
        <dbReference type="ARBA" id="ARBA00024033"/>
    </source>
</evidence>
<gene>
    <name evidence="9" type="ORF">Rhe02_47450</name>
</gene>
<organism evidence="9 10">
    <name type="scientific">Rhizocola hellebori</name>
    <dbReference type="NCBI Taxonomy" id="1392758"/>
    <lineage>
        <taxon>Bacteria</taxon>
        <taxon>Bacillati</taxon>
        <taxon>Actinomycetota</taxon>
        <taxon>Actinomycetes</taxon>
        <taxon>Micromonosporales</taxon>
        <taxon>Micromonosporaceae</taxon>
        <taxon>Rhizocola</taxon>
    </lineage>
</organism>
<evidence type="ECO:0000313" key="9">
    <source>
        <dbReference type="EMBL" id="GIH06678.1"/>
    </source>
</evidence>
<evidence type="ECO:0000256" key="3">
    <source>
        <dbReference type="ARBA" id="ARBA00022679"/>
    </source>
</evidence>
<dbReference type="Pfam" id="PF09594">
    <property type="entry name" value="GT87"/>
    <property type="match status" value="1"/>
</dbReference>
<keyword evidence="2" id="KW-1003">Cell membrane</keyword>
<dbReference type="AlphaFoldDB" id="A0A8J3Q9K7"/>
<accession>A0A8J3Q9K7</accession>
<feature type="transmembrane region" description="Helical" evidence="8">
    <location>
        <begin position="372"/>
        <end position="392"/>
    </location>
</feature>
<dbReference type="RefSeq" id="WP_203910489.1">
    <property type="nucleotide sequence ID" value="NZ_BONY01000029.1"/>
</dbReference>
<keyword evidence="4 8" id="KW-0812">Transmembrane</keyword>
<sequence>MSSFWAVRRPEFDRLADLHVYYGAVRFAQAGHPLYGYAAENGDPFTYPPFAALVLWPIAWLSEPVVRLVWLVAVSLTVVVIAVAVALRWDRLQQRGLFAAVLACILIASAPVQSDVRLGQVSIFIVALALLDALEITPARWRGVLIGVAAAIKLTPLMFVVFLVIVARRSDAVRAVLTFLGAAVVAAALLPRDSWQFWTKTMFTTSRIGDMASLGNQSLHAILARAGIDQAQRPLVWAGLVAIICGLALWRARMLAIEGQRAHAAVLVGCATIAASPVSWTHHQVWTVLAGMLLVAAGGSARRAAGAFLLVAMALSLSNVAVESWTSPGLQFLFANARGLSVVVLCCAGFGGALTARNLSQDAGLARSARSMWARGLTTIAAGVAMFALLPLPPSVDPGLHFNDLAETREVFSHTTVTYCQNGVCSHDGTQGGLFLLNYSVGSNGQRSTVEGYVNAKVTRLAMRTAPGAPVHFVPIMELGDGRRVFSFTGTNLYYAQFLAYDADGRLIENPPRDLWK</sequence>
<evidence type="ECO:0000256" key="4">
    <source>
        <dbReference type="ARBA" id="ARBA00022692"/>
    </source>
</evidence>
<keyword evidence="5 8" id="KW-1133">Transmembrane helix</keyword>
<feature type="transmembrane region" description="Helical" evidence="8">
    <location>
        <begin position="262"/>
        <end position="279"/>
    </location>
</feature>
<dbReference type="EMBL" id="BONY01000029">
    <property type="protein sequence ID" value="GIH06678.1"/>
    <property type="molecule type" value="Genomic_DNA"/>
</dbReference>
<protein>
    <recommendedName>
        <fullName evidence="11">DUF2029 domain-containing protein</fullName>
    </recommendedName>
</protein>
<comment type="caution">
    <text evidence="9">The sequence shown here is derived from an EMBL/GenBank/DDBJ whole genome shotgun (WGS) entry which is preliminary data.</text>
</comment>
<feature type="transmembrane region" description="Helical" evidence="8">
    <location>
        <begin position="96"/>
        <end position="112"/>
    </location>
</feature>
<evidence type="ECO:0008006" key="11">
    <source>
        <dbReference type="Google" id="ProtNLM"/>
    </source>
</evidence>
<comment type="similarity">
    <text evidence="7">Belongs to the glycosyltransferase 87 family.</text>
</comment>
<name>A0A8J3Q9K7_9ACTN</name>
<keyword evidence="10" id="KW-1185">Reference proteome</keyword>
<dbReference type="Proteomes" id="UP000612899">
    <property type="component" value="Unassembled WGS sequence"/>
</dbReference>
<evidence type="ECO:0000256" key="2">
    <source>
        <dbReference type="ARBA" id="ARBA00022475"/>
    </source>
</evidence>
<dbReference type="InterPro" id="IPR018584">
    <property type="entry name" value="GT87"/>
</dbReference>
<reference evidence="9" key="1">
    <citation type="submission" date="2021-01" db="EMBL/GenBank/DDBJ databases">
        <title>Whole genome shotgun sequence of Rhizocola hellebori NBRC 109834.</title>
        <authorList>
            <person name="Komaki H."/>
            <person name="Tamura T."/>
        </authorList>
    </citation>
    <scope>NUCLEOTIDE SEQUENCE</scope>
    <source>
        <strain evidence="9">NBRC 109834</strain>
    </source>
</reference>
<comment type="subcellular location">
    <subcellularLocation>
        <location evidence="1">Cell membrane</location>
        <topology evidence="1">Multi-pass membrane protein</topology>
    </subcellularLocation>
</comment>
<evidence type="ECO:0000256" key="5">
    <source>
        <dbReference type="ARBA" id="ARBA00022989"/>
    </source>
</evidence>
<dbReference type="GO" id="GO:0016758">
    <property type="term" value="F:hexosyltransferase activity"/>
    <property type="evidence" value="ECO:0007669"/>
    <property type="project" value="InterPro"/>
</dbReference>
<feature type="transmembrane region" description="Helical" evidence="8">
    <location>
        <begin position="172"/>
        <end position="190"/>
    </location>
</feature>
<evidence type="ECO:0000256" key="1">
    <source>
        <dbReference type="ARBA" id="ARBA00004651"/>
    </source>
</evidence>
<feature type="transmembrane region" description="Helical" evidence="8">
    <location>
        <begin position="234"/>
        <end position="250"/>
    </location>
</feature>